<comment type="caution">
    <text evidence="18">The sequence shown here is derived from an EMBL/GenBank/DDBJ whole genome shotgun (WGS) entry which is preliminary data.</text>
</comment>
<feature type="region of interest" description="Disordered" evidence="12">
    <location>
        <begin position="304"/>
        <end position="395"/>
    </location>
</feature>
<gene>
    <name evidence="18" type="ORF">CCACVL1_13650</name>
</gene>
<evidence type="ECO:0000256" key="2">
    <source>
        <dbReference type="ARBA" id="ARBA00022692"/>
    </source>
</evidence>
<dbReference type="SMART" id="SM00487">
    <property type="entry name" value="DEXDc"/>
    <property type="match status" value="1"/>
</dbReference>
<evidence type="ECO:0000313" key="19">
    <source>
        <dbReference type="Proteomes" id="UP000188268"/>
    </source>
</evidence>
<keyword evidence="5" id="KW-0347">Helicase</keyword>
<evidence type="ECO:0000256" key="7">
    <source>
        <dbReference type="ARBA" id="ARBA00022989"/>
    </source>
</evidence>
<dbReference type="EMBL" id="AWWV01010389">
    <property type="protein sequence ID" value="OMO79471.1"/>
    <property type="molecule type" value="Genomic_DNA"/>
</dbReference>
<feature type="compositionally biased region" description="Basic and acidic residues" evidence="12">
    <location>
        <begin position="118"/>
        <end position="127"/>
    </location>
</feature>
<dbReference type="Pfam" id="PF00335">
    <property type="entry name" value="Tetraspanin"/>
    <property type="match status" value="1"/>
</dbReference>
<evidence type="ECO:0000256" key="3">
    <source>
        <dbReference type="ARBA" id="ARBA00022741"/>
    </source>
</evidence>
<dbReference type="CDD" id="cd18787">
    <property type="entry name" value="SF2_C_DEAD"/>
    <property type="match status" value="1"/>
</dbReference>
<dbReference type="GO" id="GO:0008380">
    <property type="term" value="P:RNA splicing"/>
    <property type="evidence" value="ECO:0007669"/>
    <property type="project" value="UniProtKB-KW"/>
</dbReference>
<comment type="subcellular location">
    <subcellularLocation>
        <location evidence="1">Membrane</location>
        <topology evidence="1">Multi-pass membrane protein</topology>
    </subcellularLocation>
</comment>
<dbReference type="PROSITE" id="PS51194">
    <property type="entry name" value="HELICASE_CTER"/>
    <property type="match status" value="1"/>
</dbReference>
<dbReference type="Gene3D" id="3.40.50.300">
    <property type="entry name" value="P-loop containing nucleotide triphosphate hydrolases"/>
    <property type="match status" value="2"/>
</dbReference>
<evidence type="ECO:0000313" key="18">
    <source>
        <dbReference type="EMBL" id="OMO79471.1"/>
    </source>
</evidence>
<feature type="compositionally biased region" description="Polar residues" evidence="12">
    <location>
        <begin position="1043"/>
        <end position="1053"/>
    </location>
</feature>
<accession>A0A1R3IAD9</accession>
<evidence type="ECO:0000256" key="10">
    <source>
        <dbReference type="PROSITE-ProRule" id="PRU00552"/>
    </source>
</evidence>
<evidence type="ECO:0000256" key="8">
    <source>
        <dbReference type="ARBA" id="ARBA00023136"/>
    </source>
</evidence>
<evidence type="ECO:0000259" key="16">
    <source>
        <dbReference type="PROSITE" id="PS51194"/>
    </source>
</evidence>
<dbReference type="InterPro" id="IPR014001">
    <property type="entry name" value="Helicase_ATP-bd"/>
</dbReference>
<organism evidence="18 19">
    <name type="scientific">Corchorus capsularis</name>
    <name type="common">Jute</name>
    <dbReference type="NCBI Taxonomy" id="210143"/>
    <lineage>
        <taxon>Eukaryota</taxon>
        <taxon>Viridiplantae</taxon>
        <taxon>Streptophyta</taxon>
        <taxon>Embryophyta</taxon>
        <taxon>Tracheophyta</taxon>
        <taxon>Spermatophyta</taxon>
        <taxon>Magnoliopsida</taxon>
        <taxon>eudicotyledons</taxon>
        <taxon>Gunneridae</taxon>
        <taxon>Pentapetalae</taxon>
        <taxon>rosids</taxon>
        <taxon>malvids</taxon>
        <taxon>Malvales</taxon>
        <taxon>Malvaceae</taxon>
        <taxon>Grewioideae</taxon>
        <taxon>Apeibeae</taxon>
        <taxon>Corchorus</taxon>
    </lineage>
</organism>
<keyword evidence="8 13" id="KW-0472">Membrane</keyword>
<dbReference type="Pfam" id="PF00271">
    <property type="entry name" value="Helicase_C"/>
    <property type="match status" value="1"/>
</dbReference>
<dbReference type="InterPro" id="IPR001650">
    <property type="entry name" value="Helicase_C-like"/>
</dbReference>
<dbReference type="OrthoDB" id="193716at2759"/>
<dbReference type="SMART" id="SM00490">
    <property type="entry name" value="HELICc"/>
    <property type="match status" value="1"/>
</dbReference>
<protein>
    <submittedName>
        <fullName evidence="18">Uncharacterized protein</fullName>
    </submittedName>
</protein>
<dbReference type="InterPro" id="IPR018499">
    <property type="entry name" value="Tetraspanin/Peripherin"/>
</dbReference>
<keyword evidence="7 13" id="KW-1133">Transmembrane helix</keyword>
<evidence type="ECO:0000256" key="13">
    <source>
        <dbReference type="SAM" id="Phobius"/>
    </source>
</evidence>
<keyword evidence="3" id="KW-0547">Nucleotide-binding</keyword>
<dbReference type="InterPro" id="IPR011545">
    <property type="entry name" value="DEAD/DEAH_box_helicase_dom"/>
</dbReference>
<dbReference type="Pfam" id="PF00575">
    <property type="entry name" value="S1"/>
    <property type="match status" value="1"/>
</dbReference>
<reference evidence="18 19" key="1">
    <citation type="submission" date="2013-09" db="EMBL/GenBank/DDBJ databases">
        <title>Corchorus capsularis genome sequencing.</title>
        <authorList>
            <person name="Alam M."/>
            <person name="Haque M.S."/>
            <person name="Islam M.S."/>
            <person name="Emdad E.M."/>
            <person name="Islam M.M."/>
            <person name="Ahmed B."/>
            <person name="Halim A."/>
            <person name="Hossen Q.M.M."/>
            <person name="Hossain M.Z."/>
            <person name="Ahmed R."/>
            <person name="Khan M.M."/>
            <person name="Islam R."/>
            <person name="Rashid M.M."/>
            <person name="Khan S.A."/>
            <person name="Rahman M.S."/>
            <person name="Alam M."/>
        </authorList>
    </citation>
    <scope>NUCLEOTIDE SEQUENCE [LARGE SCALE GENOMIC DNA]</scope>
    <source>
        <strain evidence="19">cv. CVL-1</strain>
        <tissue evidence="18">Whole seedling</tissue>
    </source>
</reference>
<feature type="transmembrane region" description="Helical" evidence="13">
    <location>
        <begin position="799"/>
        <end position="823"/>
    </location>
</feature>
<feature type="domain" description="Helicase ATP-binding" evidence="15">
    <location>
        <begin position="1349"/>
        <end position="1532"/>
    </location>
</feature>
<dbReference type="SUPFAM" id="SSF52540">
    <property type="entry name" value="P-loop containing nucleoside triphosphate hydrolases"/>
    <property type="match status" value="2"/>
</dbReference>
<keyword evidence="6" id="KW-0067">ATP-binding</keyword>
<feature type="region of interest" description="Disordered" evidence="12">
    <location>
        <begin position="118"/>
        <end position="184"/>
    </location>
</feature>
<evidence type="ECO:0000256" key="4">
    <source>
        <dbReference type="ARBA" id="ARBA00022801"/>
    </source>
</evidence>
<dbReference type="SMART" id="SM00316">
    <property type="entry name" value="S1"/>
    <property type="match status" value="2"/>
</dbReference>
<evidence type="ECO:0000256" key="11">
    <source>
        <dbReference type="SAM" id="Coils"/>
    </source>
</evidence>
<dbReference type="InterPro" id="IPR014014">
    <property type="entry name" value="RNA_helicase_DEAD_Q_motif"/>
</dbReference>
<feature type="coiled-coil region" evidence="11">
    <location>
        <begin position="1005"/>
        <end position="1032"/>
    </location>
</feature>
<evidence type="ECO:0000259" key="17">
    <source>
        <dbReference type="PROSITE" id="PS51195"/>
    </source>
</evidence>
<feature type="compositionally biased region" description="Low complexity" evidence="12">
    <location>
        <begin position="340"/>
        <end position="349"/>
    </location>
</feature>
<dbReference type="SUPFAM" id="SSF50249">
    <property type="entry name" value="Nucleic acid-binding proteins"/>
    <property type="match status" value="1"/>
</dbReference>
<evidence type="ECO:0000259" key="15">
    <source>
        <dbReference type="PROSITE" id="PS51192"/>
    </source>
</evidence>
<feature type="region of interest" description="Disordered" evidence="12">
    <location>
        <begin position="1076"/>
        <end position="1104"/>
    </location>
</feature>
<keyword evidence="2 13" id="KW-0812">Transmembrane</keyword>
<dbReference type="GO" id="GO:0003676">
    <property type="term" value="F:nucleic acid binding"/>
    <property type="evidence" value="ECO:0007669"/>
    <property type="project" value="InterPro"/>
</dbReference>
<dbReference type="InterPro" id="IPR027417">
    <property type="entry name" value="P-loop_NTPase"/>
</dbReference>
<feature type="domain" description="S1 motif" evidence="14">
    <location>
        <begin position="562"/>
        <end position="630"/>
    </location>
</feature>
<feature type="region of interest" description="Disordered" evidence="12">
    <location>
        <begin position="1204"/>
        <end position="1246"/>
    </location>
</feature>
<keyword evidence="4" id="KW-0378">Hydrolase</keyword>
<feature type="short sequence motif" description="Q motif" evidence="10">
    <location>
        <begin position="1318"/>
        <end position="1346"/>
    </location>
</feature>
<dbReference type="GO" id="GO:0005524">
    <property type="term" value="F:ATP binding"/>
    <property type="evidence" value="ECO:0007669"/>
    <property type="project" value="UniProtKB-KW"/>
</dbReference>
<dbReference type="Proteomes" id="UP000188268">
    <property type="component" value="Unassembled WGS sequence"/>
</dbReference>
<keyword evidence="9" id="KW-0508">mRNA splicing</keyword>
<dbReference type="Gene3D" id="2.40.50.140">
    <property type="entry name" value="Nucleic acid-binding proteins"/>
    <property type="match status" value="1"/>
</dbReference>
<sequence>MDGLACAATTSAAAASFSVNKFPLFPSVSVSRLRVKRRSKRVSFRVFAQKEEPKFDKWDQMEMKFGRLLGEDPKLTLAKIMGRKANPEASYIEIEKAFYKNKGKIVEVEELPFDVEPRRGAKSKIDSTGKSPTSGSDGLNLVRPVPKKGVKFQTDDKPVVSERKRPTFSDGHAMPMDSGNKGRVPNVILRKPTLINEDDVEDRPRFRMKPNLSLKMMNQNAKEHFSDMTLLRRPEPMSVDTSLDGNQGSDDIIPEKKVGDTIADVTLLNRPEQVSVNRTVGEKEEQLEDLDIEEVETNMLANARETSFQDSLEAGDSSMPKKPETVDDTIIELSNRVSNEESSISPSIEAALQGKPKRLDQSAKETSNSSRAEDVPASPEDFGDLPSVSPQEESDWTRVEDLLQNGKRAEVELISSSTRGFVVSFGTLIGFLPYRNLAAKWKFLAFESWLRQKGLDPSAYKQNLGVIGSSGIVSKNYSPDSNSENNQQCGGKLTPDMKLEDLLRIYDQEKLKFLSSFVDQRFKVNVLMADRKLRKLIVSMKPKEKEELIEKKRNVMAKLRVGDVVKCCIKKITYFGIFVEVEGIPALIHQTEVSWDATLDPASFFKVGQIVEAKVHQLDFSLERIFLSLKEITPDPLIEALESVVGDRDNLDGRLQAAEADSEWPDVESLIKELQQIEGVQSVSKGRFFLSPGLAPTFQVYMASMFENQYKLLARSGNKAQEVMVEATLDKEEMKSTILSCTNRVLLAIAVVIFGVWMSTHHDGCRKSLTLPVLGLGAFIFIVSIIGFLGAVKKNTILLWIYLILLFIILVAILVFTVMAFIITNNGSGHRVSGLRYKEYQLKDYSSWFLKQLNNTDNWKRLKSCLVKSEDCNNLAKQYKTLKQYKMAKLSPIEAGCCRPPSECGYPVVNASYYDLSFHPVSSNNDCKLYKNSRAVKCYNCDSCKAGVAQYMKTEWRVVAIFNLALFVVLRSKTLSDHLRTRIFTRPMGGGPRTFPGGLNKWQWKRLHEKKAKEKERRLLDQEKQLYQARIRSQIRAKIAGNQDPSSNSTTHGAMSPNDHVKALADRFMKEGAEDLWNENDGPLKSDEQERPRLTETARNQRSGLIHSPLDMKKLISDNRGQNANFSGGNGHHFVKSRSYSVQSEGKFRVNGTYFGGTQLGLGSNDDSLKHSGRHVERRGFKSFSSQRESDLVLKDKSLKHFDRDGKRENEDSRNLRKFKKSGNGLERKRFRRNESSSSDDESDLEDGVEGWRDVRKLGSRASLGKYDMKITKRVPLKELEKEIDFSEQVELLRKELEMKKLAGNEKKEEGETIYSEKRFDECGISPLTVKALSAAGYVQMTRVQEATLPVCLEGKDVLVKAKTGTGKTAAFLLPAIETVLKAASSNTIQRAPPIFVLILCPTRELASQLAAEANALLKYHDGIGVQTLVGGTRFKVDMNRLESEPCQIIVATPGRLLDHVENKSTLSVRLMGLKMVIIDEADHLLDLGFRKDVEKIVDCLPRKRQSLLFSATIPKEVRRISQLVLKRDHAFIDTVGLGCVETHDKVKQSLLVAPHELHFQIVHHFLKKHISEEPDYKVILFCTTGMVTSLTCLLLREMKMNVREIHSRKPQLYRTRISDEFRESKRLILVTSDVSSRGMDYPDVTLVIQVGIPSDREQYIHRLGRTGREGKGGEGILLIAPWEEYFLDEIKDLPLEKLPLPHLDPNIKQQLESSMGKIDGSIKEAAYHAWLGYYNSIREIGRDKTTLVELANQFSMSIGLQKPPSLFRKTALKMGLKDIPGIRVRK</sequence>
<dbReference type="Gramene" id="OMO79471">
    <property type="protein sequence ID" value="OMO79471"/>
    <property type="gene ID" value="CCACVL1_13650"/>
</dbReference>
<keyword evidence="9" id="KW-0507">mRNA processing</keyword>
<dbReference type="PROSITE" id="PS50126">
    <property type="entry name" value="S1"/>
    <property type="match status" value="1"/>
</dbReference>
<name>A0A1R3IAD9_COCAP</name>
<feature type="compositionally biased region" description="Basic and acidic residues" evidence="12">
    <location>
        <begin position="1082"/>
        <end position="1096"/>
    </location>
</feature>
<proteinExistence type="predicted"/>
<dbReference type="PANTHER" id="PTHR47600">
    <property type="entry name" value="NUCLEIC ACID-BINDING, OB-FOLD-LIKE PROTEIN"/>
    <property type="match status" value="1"/>
</dbReference>
<dbReference type="PANTHER" id="PTHR47600:SF1">
    <property type="entry name" value="NUCLEIC ACID-BINDING, OB-FOLD-LIKE PROTEIN"/>
    <property type="match status" value="1"/>
</dbReference>
<dbReference type="InterPro" id="IPR012340">
    <property type="entry name" value="NA-bd_OB-fold"/>
</dbReference>
<feature type="compositionally biased region" description="Polar residues" evidence="12">
    <location>
        <begin position="128"/>
        <end position="137"/>
    </location>
</feature>
<feature type="compositionally biased region" description="Basic and acidic residues" evidence="12">
    <location>
        <begin position="153"/>
        <end position="167"/>
    </location>
</feature>
<evidence type="ECO:0000256" key="6">
    <source>
        <dbReference type="ARBA" id="ARBA00022840"/>
    </source>
</evidence>
<keyword evidence="11" id="KW-0175">Coiled coil</keyword>
<dbReference type="PROSITE" id="PS51195">
    <property type="entry name" value="Q_MOTIF"/>
    <property type="match status" value="1"/>
</dbReference>
<dbReference type="GO" id="GO:0003724">
    <property type="term" value="F:RNA helicase activity"/>
    <property type="evidence" value="ECO:0007669"/>
    <property type="project" value="InterPro"/>
</dbReference>
<evidence type="ECO:0000256" key="5">
    <source>
        <dbReference type="ARBA" id="ARBA00022806"/>
    </source>
</evidence>
<evidence type="ECO:0000259" key="14">
    <source>
        <dbReference type="PROSITE" id="PS50126"/>
    </source>
</evidence>
<dbReference type="InterPro" id="IPR003029">
    <property type="entry name" value="S1_domain"/>
</dbReference>
<evidence type="ECO:0000256" key="9">
    <source>
        <dbReference type="ARBA" id="ARBA00023187"/>
    </source>
</evidence>
<evidence type="ECO:0000256" key="1">
    <source>
        <dbReference type="ARBA" id="ARBA00004141"/>
    </source>
</evidence>
<feature type="region of interest" description="Disordered" evidence="12">
    <location>
        <begin position="1038"/>
        <end position="1058"/>
    </location>
</feature>
<dbReference type="Pfam" id="PF00270">
    <property type="entry name" value="DEAD"/>
    <property type="match status" value="1"/>
</dbReference>
<dbReference type="PROSITE" id="PS51192">
    <property type="entry name" value="HELICASE_ATP_BIND_1"/>
    <property type="match status" value="1"/>
</dbReference>
<feature type="transmembrane region" description="Helical" evidence="13">
    <location>
        <begin position="771"/>
        <end position="792"/>
    </location>
</feature>
<dbReference type="GO" id="GO:0016020">
    <property type="term" value="C:membrane"/>
    <property type="evidence" value="ECO:0007669"/>
    <property type="project" value="UniProtKB-SubCell"/>
</dbReference>
<feature type="domain" description="DEAD-box RNA helicase Q" evidence="17">
    <location>
        <begin position="1318"/>
        <end position="1346"/>
    </location>
</feature>
<feature type="domain" description="Helicase C-terminal" evidence="16">
    <location>
        <begin position="1566"/>
        <end position="1716"/>
    </location>
</feature>
<keyword evidence="19" id="KW-1185">Reference proteome</keyword>
<feature type="compositionally biased region" description="Basic and acidic residues" evidence="12">
    <location>
        <begin position="1204"/>
        <end position="1215"/>
    </location>
</feature>
<evidence type="ECO:0000256" key="12">
    <source>
        <dbReference type="SAM" id="MobiDB-lite"/>
    </source>
</evidence>
<dbReference type="STRING" id="210143.A0A1R3IAD9"/>
<dbReference type="GO" id="GO:0016787">
    <property type="term" value="F:hydrolase activity"/>
    <property type="evidence" value="ECO:0007669"/>
    <property type="project" value="UniProtKB-KW"/>
</dbReference>